<protein>
    <submittedName>
        <fullName evidence="1">Uncharacterized protein</fullName>
    </submittedName>
</protein>
<evidence type="ECO:0000313" key="2">
    <source>
        <dbReference type="Proteomes" id="UP000075901"/>
    </source>
</evidence>
<reference evidence="1" key="2">
    <citation type="submission" date="2020-05" db="UniProtKB">
        <authorList>
            <consortium name="EnsemblMetazoa"/>
        </authorList>
    </citation>
    <scope>IDENTIFICATION</scope>
    <source>
        <strain evidence="1">maculatus3</strain>
    </source>
</reference>
<dbReference type="AlphaFoldDB" id="A0A182T489"/>
<reference evidence="2" key="1">
    <citation type="submission" date="2013-09" db="EMBL/GenBank/DDBJ databases">
        <title>The Genome Sequence of Anopheles maculatus species B.</title>
        <authorList>
            <consortium name="The Broad Institute Genomics Platform"/>
            <person name="Neafsey D.E."/>
            <person name="Besansky N."/>
            <person name="Howell P."/>
            <person name="Walton C."/>
            <person name="Young S.K."/>
            <person name="Zeng Q."/>
            <person name="Gargeya S."/>
            <person name="Fitzgerald M."/>
            <person name="Haas B."/>
            <person name="Abouelleil A."/>
            <person name="Allen A.W."/>
            <person name="Alvarado L."/>
            <person name="Arachchi H.M."/>
            <person name="Berlin A.M."/>
            <person name="Chapman S.B."/>
            <person name="Gainer-Dewar J."/>
            <person name="Goldberg J."/>
            <person name="Griggs A."/>
            <person name="Gujja S."/>
            <person name="Hansen M."/>
            <person name="Howarth C."/>
            <person name="Imamovic A."/>
            <person name="Ireland A."/>
            <person name="Larimer J."/>
            <person name="McCowan C."/>
            <person name="Murphy C."/>
            <person name="Pearson M."/>
            <person name="Poon T.W."/>
            <person name="Priest M."/>
            <person name="Roberts A."/>
            <person name="Saif S."/>
            <person name="Shea T."/>
            <person name="Sisk P."/>
            <person name="Sykes S."/>
            <person name="Wortman J."/>
            <person name="Nusbaum C."/>
            <person name="Birren B."/>
        </authorList>
    </citation>
    <scope>NUCLEOTIDE SEQUENCE [LARGE SCALE GENOMIC DNA]</scope>
    <source>
        <strain evidence="2">maculatus3</strain>
    </source>
</reference>
<keyword evidence="2" id="KW-1185">Reference proteome</keyword>
<name>A0A182T489_9DIPT</name>
<accession>A0A182T489</accession>
<proteinExistence type="predicted"/>
<organism evidence="1 2">
    <name type="scientific">Anopheles maculatus</name>
    <dbReference type="NCBI Taxonomy" id="74869"/>
    <lineage>
        <taxon>Eukaryota</taxon>
        <taxon>Metazoa</taxon>
        <taxon>Ecdysozoa</taxon>
        <taxon>Arthropoda</taxon>
        <taxon>Hexapoda</taxon>
        <taxon>Insecta</taxon>
        <taxon>Pterygota</taxon>
        <taxon>Neoptera</taxon>
        <taxon>Endopterygota</taxon>
        <taxon>Diptera</taxon>
        <taxon>Nematocera</taxon>
        <taxon>Culicoidea</taxon>
        <taxon>Culicidae</taxon>
        <taxon>Anophelinae</taxon>
        <taxon>Anopheles</taxon>
        <taxon>Anopheles maculatus group</taxon>
    </lineage>
</organism>
<evidence type="ECO:0000313" key="1">
    <source>
        <dbReference type="EnsemblMetazoa" id="AMAM019322-PA"/>
    </source>
</evidence>
<dbReference type="EnsemblMetazoa" id="AMAM019322-RA">
    <property type="protein sequence ID" value="AMAM019322-PA"/>
    <property type="gene ID" value="AMAM019322"/>
</dbReference>
<dbReference type="Proteomes" id="UP000075901">
    <property type="component" value="Unassembled WGS sequence"/>
</dbReference>
<sequence>MYKTFNKSLNDLPFQTAATQPSQKSSRVAANSRMLEPLMMAKANRRTDRSSHRVLTMQSIAIDDNRCNRLTIDDGQSKPQNRPIEPLSADDAVDVLLIAVSKLLEKTAEDGQPSSNKPENRPM</sequence>
<dbReference type="VEuPathDB" id="VectorBase:AMAM019322"/>